<dbReference type="CDD" id="cd07560">
    <property type="entry name" value="Peptidase_S41_CPP"/>
    <property type="match status" value="1"/>
</dbReference>
<accession>A0A6N9PW53</accession>
<dbReference type="InterPro" id="IPR055210">
    <property type="entry name" value="CtpA/B_N"/>
</dbReference>
<evidence type="ECO:0000256" key="5">
    <source>
        <dbReference type="RuleBase" id="RU004404"/>
    </source>
</evidence>
<dbReference type="SUPFAM" id="SSF52096">
    <property type="entry name" value="ClpP/crotonase"/>
    <property type="match status" value="1"/>
</dbReference>
<dbReference type="Proteomes" id="UP000448943">
    <property type="component" value="Unassembled WGS sequence"/>
</dbReference>
<gene>
    <name evidence="8" type="ORF">ERL59_02130</name>
</gene>
<dbReference type="InterPro" id="IPR036034">
    <property type="entry name" value="PDZ_sf"/>
</dbReference>
<evidence type="ECO:0000313" key="9">
    <source>
        <dbReference type="Proteomes" id="UP000448943"/>
    </source>
</evidence>
<dbReference type="GO" id="GO:0007165">
    <property type="term" value="P:signal transduction"/>
    <property type="evidence" value="ECO:0007669"/>
    <property type="project" value="TreeGrafter"/>
</dbReference>
<evidence type="ECO:0000259" key="7">
    <source>
        <dbReference type="PROSITE" id="PS50106"/>
    </source>
</evidence>
<proteinExistence type="inferred from homology"/>
<dbReference type="PANTHER" id="PTHR32060:SF30">
    <property type="entry name" value="CARBOXY-TERMINAL PROCESSING PROTEASE CTPA"/>
    <property type="match status" value="1"/>
</dbReference>
<feature type="domain" description="PDZ" evidence="7">
    <location>
        <begin position="107"/>
        <end position="176"/>
    </location>
</feature>
<dbReference type="FunFam" id="2.30.42.10:FF:000063">
    <property type="entry name" value="Peptidase, S41 family"/>
    <property type="match status" value="1"/>
</dbReference>
<keyword evidence="4 5" id="KW-0720">Serine protease</keyword>
<keyword evidence="6" id="KW-0812">Transmembrane</keyword>
<dbReference type="RefSeq" id="WP_160644013.1">
    <property type="nucleotide sequence ID" value="NZ_SIJB01000005.1"/>
</dbReference>
<dbReference type="Pfam" id="PF01471">
    <property type="entry name" value="PG_binding_1"/>
    <property type="match status" value="1"/>
</dbReference>
<dbReference type="InterPro" id="IPR002477">
    <property type="entry name" value="Peptidoglycan-bd-like"/>
</dbReference>
<evidence type="ECO:0000256" key="2">
    <source>
        <dbReference type="ARBA" id="ARBA00022670"/>
    </source>
</evidence>
<evidence type="ECO:0000313" key="8">
    <source>
        <dbReference type="EMBL" id="NBI27759.1"/>
    </source>
</evidence>
<dbReference type="PANTHER" id="PTHR32060">
    <property type="entry name" value="TAIL-SPECIFIC PROTEASE"/>
    <property type="match status" value="1"/>
</dbReference>
<evidence type="ECO:0000256" key="4">
    <source>
        <dbReference type="ARBA" id="ARBA00022825"/>
    </source>
</evidence>
<feature type="transmembrane region" description="Helical" evidence="6">
    <location>
        <begin position="7"/>
        <end position="31"/>
    </location>
</feature>
<comment type="similarity">
    <text evidence="1 5">Belongs to the peptidase S41A family.</text>
</comment>
<dbReference type="InterPro" id="IPR036365">
    <property type="entry name" value="PGBD-like_sf"/>
</dbReference>
<dbReference type="GO" id="GO:0030288">
    <property type="term" value="C:outer membrane-bounded periplasmic space"/>
    <property type="evidence" value="ECO:0007669"/>
    <property type="project" value="TreeGrafter"/>
</dbReference>
<dbReference type="NCBIfam" id="TIGR00225">
    <property type="entry name" value="prc"/>
    <property type="match status" value="1"/>
</dbReference>
<dbReference type="InterPro" id="IPR001478">
    <property type="entry name" value="PDZ"/>
</dbReference>
<dbReference type="OrthoDB" id="9812068at2"/>
<evidence type="ECO:0000256" key="6">
    <source>
        <dbReference type="SAM" id="Phobius"/>
    </source>
</evidence>
<dbReference type="Pfam" id="PF00595">
    <property type="entry name" value="PDZ"/>
    <property type="match status" value="1"/>
</dbReference>
<dbReference type="AlphaFoldDB" id="A0A6N9PW53"/>
<dbReference type="GO" id="GO:0006508">
    <property type="term" value="P:proteolysis"/>
    <property type="evidence" value="ECO:0007669"/>
    <property type="project" value="UniProtKB-KW"/>
</dbReference>
<dbReference type="GO" id="GO:0008236">
    <property type="term" value="F:serine-type peptidase activity"/>
    <property type="evidence" value="ECO:0007669"/>
    <property type="project" value="UniProtKB-KW"/>
</dbReference>
<keyword evidence="6" id="KW-1133">Transmembrane helix</keyword>
<keyword evidence="3 5" id="KW-0378">Hydrolase</keyword>
<dbReference type="SUPFAM" id="SSF47090">
    <property type="entry name" value="PGBD-like"/>
    <property type="match status" value="1"/>
</dbReference>
<dbReference type="CDD" id="cd06782">
    <property type="entry name" value="cpPDZ_CPP-like"/>
    <property type="match status" value="1"/>
</dbReference>
<keyword evidence="9" id="KW-1185">Reference proteome</keyword>
<dbReference type="InterPro" id="IPR036366">
    <property type="entry name" value="PGBDSf"/>
</dbReference>
<evidence type="ECO:0000256" key="1">
    <source>
        <dbReference type="ARBA" id="ARBA00009179"/>
    </source>
</evidence>
<name>A0A6N9PW53_9BACL</name>
<dbReference type="InterPro" id="IPR029045">
    <property type="entry name" value="ClpP/crotonase-like_dom_sf"/>
</dbReference>
<dbReference type="SUPFAM" id="SSF50156">
    <property type="entry name" value="PDZ domain-like"/>
    <property type="match status" value="1"/>
</dbReference>
<dbReference type="SMART" id="SM00245">
    <property type="entry name" value="TSPc"/>
    <property type="match status" value="1"/>
</dbReference>
<dbReference type="PROSITE" id="PS50106">
    <property type="entry name" value="PDZ"/>
    <property type="match status" value="1"/>
</dbReference>
<keyword evidence="6" id="KW-0472">Membrane</keyword>
<sequence>MVLKRRTVTIIIILSMIVGAVLSIAIVNWSISIFAEQDQTGQEVLKEETGNISGFTEMDLKKMSTVFEIIENAYYKEMDRTEIIDGAIRGMLTSLDDPYSVYFDAEQSKMFREAVSSSISGIGAEVTMEDNKVTVVSPIKDSPAEEAGIRAKDQIISVNGESLEGLTLNDAVLKIRGPKGTQAKLEILRPGFNEPIEIIVVRNKIDLETIQSEMLENNVGYIVIKQFAEQTAERFHEDLEQLESDGMTSLIIDVRNNPGGFLNEAIDLLDPLVEKGTVIVYEEDREGNKKENISKKKGKPYSIVVLTNNGSASASEILAGAIMESDNGFTVGETTFGKGTVQKTFSSGVDDGSELKVTVAKWLTSSGAFIHEVGIEPDYKVEQPAFFTVAPLPKDKVLALESVGESVKTLQIMLEGLGFKPERSDGFFDVKTEAALKNFQSENGLSVTGKLDESSANEIEKQIIEKFRDPKNDLQLQKAIEVLSGS</sequence>
<dbReference type="SMART" id="SM00228">
    <property type="entry name" value="PDZ"/>
    <property type="match status" value="1"/>
</dbReference>
<protein>
    <submittedName>
        <fullName evidence="8">PDZ domain-containing protein</fullName>
    </submittedName>
</protein>
<evidence type="ECO:0000256" key="3">
    <source>
        <dbReference type="ARBA" id="ARBA00022801"/>
    </source>
</evidence>
<dbReference type="InterPro" id="IPR005151">
    <property type="entry name" value="Tail-specific_protease"/>
</dbReference>
<dbReference type="EMBL" id="SIJB01000005">
    <property type="protein sequence ID" value="NBI27759.1"/>
    <property type="molecule type" value="Genomic_DNA"/>
</dbReference>
<dbReference type="Pfam" id="PF22694">
    <property type="entry name" value="CtpB_N-like"/>
    <property type="match status" value="1"/>
</dbReference>
<dbReference type="Gene3D" id="2.30.42.10">
    <property type="match status" value="1"/>
</dbReference>
<comment type="caution">
    <text evidence="8">The sequence shown here is derived from an EMBL/GenBank/DDBJ whole genome shotgun (WGS) entry which is preliminary data.</text>
</comment>
<dbReference type="Gene3D" id="1.10.101.10">
    <property type="entry name" value="PGBD-like superfamily/PGBD"/>
    <property type="match status" value="1"/>
</dbReference>
<dbReference type="Gene3D" id="3.30.750.44">
    <property type="match status" value="1"/>
</dbReference>
<reference evidence="8 9" key="1">
    <citation type="submission" date="2019-01" db="EMBL/GenBank/DDBJ databases">
        <title>Chengkuizengella sp. nov., isolated from deep-sea sediment of East Pacific Ocean.</title>
        <authorList>
            <person name="Yang J."/>
            <person name="Lai Q."/>
            <person name="Shao Z."/>
        </authorList>
    </citation>
    <scope>NUCLEOTIDE SEQUENCE [LARGE SCALE GENOMIC DNA]</scope>
    <source>
        <strain evidence="8 9">YPA3-1-1</strain>
    </source>
</reference>
<dbReference type="Gene3D" id="3.90.226.10">
    <property type="entry name" value="2-enoyl-CoA Hydratase, Chain A, domain 1"/>
    <property type="match status" value="1"/>
</dbReference>
<dbReference type="InterPro" id="IPR004447">
    <property type="entry name" value="Peptidase_S41A"/>
</dbReference>
<keyword evidence="2 5" id="KW-0645">Protease</keyword>
<dbReference type="GO" id="GO:0004175">
    <property type="term" value="F:endopeptidase activity"/>
    <property type="evidence" value="ECO:0007669"/>
    <property type="project" value="TreeGrafter"/>
</dbReference>
<organism evidence="8 9">
    <name type="scientific">Chengkuizengella marina</name>
    <dbReference type="NCBI Taxonomy" id="2507566"/>
    <lineage>
        <taxon>Bacteria</taxon>
        <taxon>Bacillati</taxon>
        <taxon>Bacillota</taxon>
        <taxon>Bacilli</taxon>
        <taxon>Bacillales</taxon>
        <taxon>Paenibacillaceae</taxon>
        <taxon>Chengkuizengella</taxon>
    </lineage>
</organism>
<dbReference type="Pfam" id="PF03572">
    <property type="entry name" value="Peptidase_S41"/>
    <property type="match status" value="1"/>
</dbReference>